<accession>A0A1V8TKM8</accession>
<evidence type="ECO:0000313" key="2">
    <source>
        <dbReference type="EMBL" id="OQO11930.1"/>
    </source>
</evidence>
<feature type="compositionally biased region" description="Acidic residues" evidence="1">
    <location>
        <begin position="64"/>
        <end position="90"/>
    </location>
</feature>
<organism evidence="2 3">
    <name type="scientific">Cryoendolithus antarcticus</name>
    <dbReference type="NCBI Taxonomy" id="1507870"/>
    <lineage>
        <taxon>Eukaryota</taxon>
        <taxon>Fungi</taxon>
        <taxon>Dikarya</taxon>
        <taxon>Ascomycota</taxon>
        <taxon>Pezizomycotina</taxon>
        <taxon>Dothideomycetes</taxon>
        <taxon>Dothideomycetidae</taxon>
        <taxon>Cladosporiales</taxon>
        <taxon>Cladosporiaceae</taxon>
        <taxon>Cryoendolithus</taxon>
    </lineage>
</organism>
<reference evidence="3" key="1">
    <citation type="submission" date="2017-03" db="EMBL/GenBank/DDBJ databases">
        <title>Genomes of endolithic fungi from Antarctica.</title>
        <authorList>
            <person name="Coleine C."/>
            <person name="Masonjones S."/>
            <person name="Stajich J.E."/>
        </authorList>
    </citation>
    <scope>NUCLEOTIDE SEQUENCE [LARGE SCALE GENOMIC DNA]</scope>
    <source>
        <strain evidence="3">CCFEE 5527</strain>
    </source>
</reference>
<comment type="caution">
    <text evidence="2">The sequence shown here is derived from an EMBL/GenBank/DDBJ whole genome shotgun (WGS) entry which is preliminary data.</text>
</comment>
<evidence type="ECO:0000256" key="1">
    <source>
        <dbReference type="SAM" id="MobiDB-lite"/>
    </source>
</evidence>
<dbReference type="InParanoid" id="A0A1V8TKM8"/>
<dbReference type="AlphaFoldDB" id="A0A1V8TKM8"/>
<protein>
    <submittedName>
        <fullName evidence="2">Uncharacterized protein</fullName>
    </submittedName>
</protein>
<feature type="region of interest" description="Disordered" evidence="1">
    <location>
        <begin position="54"/>
        <end position="107"/>
    </location>
</feature>
<dbReference type="EMBL" id="NAJO01000006">
    <property type="protein sequence ID" value="OQO11930.1"/>
    <property type="molecule type" value="Genomic_DNA"/>
</dbReference>
<sequence>MRSTANECRAYNEEDGPEVEFYHREREVAEEIRDGFEDLIERVQVIIKGIEEELAAAGERDNSDGEDEKGDDGDGEDENDDEVSRDEADGESSPSGASAEHEVEAEADSPLLQEELGHHATTAVPSNRGRTASSPRRQTYWDIDDIVTQIQVAGEELQRHAQTLDMHLPYCNYFEEIMSELECIEDSLREIADGLTDMVNFMPAEECDEDEEDEEGEGDNAEEWWPS</sequence>
<evidence type="ECO:0000313" key="3">
    <source>
        <dbReference type="Proteomes" id="UP000192596"/>
    </source>
</evidence>
<dbReference type="Proteomes" id="UP000192596">
    <property type="component" value="Unassembled WGS sequence"/>
</dbReference>
<name>A0A1V8TKM8_9PEZI</name>
<gene>
    <name evidence="2" type="ORF">B0A48_03657</name>
</gene>
<keyword evidence="3" id="KW-1185">Reference proteome</keyword>
<feature type="region of interest" description="Disordered" evidence="1">
    <location>
        <begin position="206"/>
        <end position="227"/>
    </location>
</feature>
<proteinExistence type="predicted"/>